<organism evidence="1 2">
    <name type="scientific">Paramecium bursaria Chlorella virus MT325</name>
    <name type="common">PBCV-MT325</name>
    <dbReference type="NCBI Taxonomy" id="346932"/>
    <lineage>
        <taxon>Viruses</taxon>
        <taxon>Varidnaviria</taxon>
        <taxon>Bamfordvirae</taxon>
        <taxon>Nucleocytoviricota</taxon>
        <taxon>Megaviricetes</taxon>
        <taxon>Algavirales</taxon>
        <taxon>Phycodnaviridae</taxon>
        <taxon>Chlorovirus</taxon>
        <taxon>Chlorovirus conductrix</taxon>
        <taxon>Paramecium bursaria Chlorella virus A1</taxon>
    </lineage>
</organism>
<evidence type="ECO:0000313" key="1">
    <source>
        <dbReference type="EMBL" id="ABT14355.1"/>
    </source>
</evidence>
<accession>A7IVI1</accession>
<dbReference type="EMBL" id="DQ491001">
    <property type="protein sequence ID" value="ABT14355.1"/>
    <property type="molecule type" value="Genomic_DNA"/>
</dbReference>
<protein>
    <submittedName>
        <fullName evidence="1">Uncharacterized protein M801R</fullName>
    </submittedName>
</protein>
<gene>
    <name evidence="1" type="primary">M801R</name>
    <name evidence="1" type="ORF">MT325_M801R</name>
</gene>
<dbReference type="Proteomes" id="UP000246715">
    <property type="component" value="Segment"/>
</dbReference>
<sequence length="251" mass="28634">MAMVETHKIPYHICGCGYKTSDRGNASKHKKVSCGHTMVLEVKEFVFKEDYDRDVKTSLNTIHGNVGVVNQNVDNSVHQNITINLTVPDKTIVGAIYDVINNQECINEIRHADPHQIPAILFKYTRGTKAEQQVIKYDPDKNVVKHKDSVTGQDVSQDLKKFRNEYLAEQADVYDDVYHIPYFPLPVQKNMTELAKPMFDNGKKKDDPIPAAEVIKICATGDHRMYKLPHDTKRFYTQVANDIDKEIKSSK</sequence>
<dbReference type="Pfam" id="PF07150">
    <property type="entry name" value="DUF1390"/>
    <property type="match status" value="1"/>
</dbReference>
<reference evidence="1 2" key="1">
    <citation type="journal article" date="2007" name="Virology">
        <title>Sequence and annotation of the 314-kb MT325 and the 321-kb FR483 viruses that infect Chlorella Pbi.</title>
        <authorList>
            <person name="Fitzgerald L.A."/>
            <person name="Graves M.V."/>
            <person name="Li X."/>
            <person name="Feldblyum T."/>
            <person name="Hartigan J."/>
            <person name="Van Etten J.L."/>
        </authorList>
    </citation>
    <scope>NUCLEOTIDE SEQUENCE [LARGE SCALE GENOMIC DNA]</scope>
    <source>
        <strain evidence="1 2">MT325</strain>
    </source>
</reference>
<evidence type="ECO:0000313" key="2">
    <source>
        <dbReference type="Proteomes" id="UP000246715"/>
    </source>
</evidence>
<name>A7IVI1_PBCVM</name>
<dbReference type="InterPro" id="IPR009820">
    <property type="entry name" value="DUF1390"/>
</dbReference>
<proteinExistence type="predicted"/>
<organismHost>
    <name type="scientific">Paramecium bursaria</name>
    <dbReference type="NCBI Taxonomy" id="74790"/>
</organismHost>